<name>A0A2T4ASK0_TRIHA</name>
<dbReference type="SUPFAM" id="SSF51735">
    <property type="entry name" value="NAD(P)-binding Rossmann-fold domains"/>
    <property type="match status" value="1"/>
</dbReference>
<dbReference type="EMBL" id="KZ679675">
    <property type="protein sequence ID" value="PTB60054.1"/>
    <property type="molecule type" value="Genomic_DNA"/>
</dbReference>
<keyword evidence="1" id="KW-0596">Phosphopantetheine</keyword>
<dbReference type="Gene3D" id="3.40.50.720">
    <property type="entry name" value="NAD(P)-binding Rossmann-like Domain"/>
    <property type="match status" value="1"/>
</dbReference>
<evidence type="ECO:0000313" key="5">
    <source>
        <dbReference type="Proteomes" id="UP000241690"/>
    </source>
</evidence>
<dbReference type="Pfam" id="PF08659">
    <property type="entry name" value="KR"/>
    <property type="match status" value="1"/>
</dbReference>
<dbReference type="Proteomes" id="UP000241690">
    <property type="component" value="Unassembled WGS sequence"/>
</dbReference>
<organism evidence="4 5">
    <name type="scientific">Trichoderma harzianum CBS 226.95</name>
    <dbReference type="NCBI Taxonomy" id="983964"/>
    <lineage>
        <taxon>Eukaryota</taxon>
        <taxon>Fungi</taxon>
        <taxon>Dikarya</taxon>
        <taxon>Ascomycota</taxon>
        <taxon>Pezizomycotina</taxon>
        <taxon>Sordariomycetes</taxon>
        <taxon>Hypocreomycetidae</taxon>
        <taxon>Hypocreales</taxon>
        <taxon>Hypocreaceae</taxon>
        <taxon>Trichoderma</taxon>
    </lineage>
</organism>
<dbReference type="GO" id="GO:0044550">
    <property type="term" value="P:secondary metabolite biosynthetic process"/>
    <property type="evidence" value="ECO:0007669"/>
    <property type="project" value="TreeGrafter"/>
</dbReference>
<sequence length="148" mass="16403">MTHDSSSLSRSAGDGPDDVYFVRELDSLGFAVELVKVSVVNTEDVARAIYLATNLKGILQTSMVLCDEAFLRMAYGEWGMAILPEVRGTWDLHDIACQASIKLDFFVRLSSMTGSTGLAGQSKIRERYHLPRLLCAVQDCFWAACLLY</sequence>
<evidence type="ECO:0000256" key="2">
    <source>
        <dbReference type="ARBA" id="ARBA00022553"/>
    </source>
</evidence>
<proteinExistence type="predicted"/>
<keyword evidence="5" id="KW-1185">Reference proteome</keyword>
<dbReference type="GO" id="GO:0006633">
    <property type="term" value="P:fatty acid biosynthetic process"/>
    <property type="evidence" value="ECO:0007669"/>
    <property type="project" value="TreeGrafter"/>
</dbReference>
<dbReference type="STRING" id="983964.A0A2T4ASK0"/>
<accession>A0A2T4ASK0</accession>
<evidence type="ECO:0000256" key="1">
    <source>
        <dbReference type="ARBA" id="ARBA00022450"/>
    </source>
</evidence>
<gene>
    <name evidence="4" type="ORF">M431DRAFT_502195</name>
</gene>
<dbReference type="RefSeq" id="XP_024779731.1">
    <property type="nucleotide sequence ID" value="XM_024918121.1"/>
</dbReference>
<keyword evidence="2" id="KW-0597">Phosphoprotein</keyword>
<dbReference type="GeneID" id="36626690"/>
<reference evidence="4 5" key="1">
    <citation type="submission" date="2016-07" db="EMBL/GenBank/DDBJ databases">
        <title>Multiple horizontal gene transfer events from other fungi enriched the ability of initially mycotrophic Trichoderma (Ascomycota) to feed on dead plant biomass.</title>
        <authorList>
            <consortium name="DOE Joint Genome Institute"/>
            <person name="Aerts A."/>
            <person name="Atanasova L."/>
            <person name="Chenthamara K."/>
            <person name="Zhang J."/>
            <person name="Grujic M."/>
            <person name="Henrissat B."/>
            <person name="Kuo A."/>
            <person name="Salamov A."/>
            <person name="Lipzen A."/>
            <person name="Labutti K."/>
            <person name="Barry K."/>
            <person name="Miao Y."/>
            <person name="Rahimi M.J."/>
            <person name="Shen Q."/>
            <person name="Grigoriev I.V."/>
            <person name="Kubicek C.P."/>
            <person name="Druzhinina I.S."/>
        </authorList>
    </citation>
    <scope>NUCLEOTIDE SEQUENCE [LARGE SCALE GENOMIC DNA]</scope>
    <source>
        <strain evidence="4 5">CBS 226.95</strain>
    </source>
</reference>
<dbReference type="InterPro" id="IPR036291">
    <property type="entry name" value="NAD(P)-bd_dom_sf"/>
</dbReference>
<dbReference type="InterPro" id="IPR050091">
    <property type="entry name" value="PKS_NRPS_Biosynth_Enz"/>
</dbReference>
<protein>
    <recommendedName>
        <fullName evidence="3">Ketoreductase (KR) domain-containing protein</fullName>
    </recommendedName>
</protein>
<dbReference type="AlphaFoldDB" id="A0A2T4ASK0"/>
<dbReference type="InterPro" id="IPR013968">
    <property type="entry name" value="PKS_KR"/>
</dbReference>
<feature type="domain" description="Ketoreductase (KR)" evidence="3">
    <location>
        <begin position="8"/>
        <end position="123"/>
    </location>
</feature>
<evidence type="ECO:0000259" key="3">
    <source>
        <dbReference type="Pfam" id="PF08659"/>
    </source>
</evidence>
<dbReference type="PANTHER" id="PTHR43775:SF28">
    <property type="entry name" value="SYNTHASE, PUTATIVE-RELATED"/>
    <property type="match status" value="1"/>
</dbReference>
<dbReference type="GO" id="GO:0004312">
    <property type="term" value="F:fatty acid synthase activity"/>
    <property type="evidence" value="ECO:0007669"/>
    <property type="project" value="TreeGrafter"/>
</dbReference>
<dbReference type="PANTHER" id="PTHR43775">
    <property type="entry name" value="FATTY ACID SYNTHASE"/>
    <property type="match status" value="1"/>
</dbReference>
<evidence type="ECO:0000313" key="4">
    <source>
        <dbReference type="EMBL" id="PTB60054.1"/>
    </source>
</evidence>